<keyword evidence="2" id="KW-0936">Ethylene signaling pathway</keyword>
<dbReference type="STRING" id="4155.A0A022QVT0"/>
<dbReference type="PANTHER" id="PTHR31677:SF146">
    <property type="entry name" value="ETHYLENE-RESPONSIVE TRANSCRIPTION FACTOR ESR2"/>
    <property type="match status" value="1"/>
</dbReference>
<dbReference type="EMBL" id="KI631019">
    <property type="protein sequence ID" value="EYU30630.1"/>
    <property type="molecule type" value="Genomic_DNA"/>
</dbReference>
<dbReference type="GO" id="GO:0009873">
    <property type="term" value="P:ethylene-activated signaling pathway"/>
    <property type="evidence" value="ECO:0007669"/>
    <property type="project" value="UniProtKB-KW"/>
</dbReference>
<sequence length="348" mass="38197">MEEALRRLNGSLTRDSDPLLPPTAVPKRCSAATKRSLKDGPPAPSSAGTMRYRGVRRRPWGRYAAEIRDPQSKERRWLGTFDTAEEAACAYDCAARAMRGVKARTNFVYPTSPPPPHHHHHLYPTAAENLLPSFVTYAKSSSQPSILGGGNHHRHSFAPPSSFANPNLDFNGPSYRSGSNSINMLLLRDYLNSTTTTKFSEPSSFNYDQIPLNFPATPNDFMGSSSLTPRAATVDSTIVSDVGFDNPISAAPFADDDSMEFFPTERSDSGLLQEVIHGFFPKAKHPQYENLNYSSSAFSGTERNCTEPHCSDHMSFPTAGANAPNGIFGDIFHYQEALNLFSAKVQNA</sequence>
<keyword evidence="11" id="KW-1185">Reference proteome</keyword>
<keyword evidence="5" id="KW-0238">DNA-binding</keyword>
<dbReference type="PROSITE" id="PS51032">
    <property type="entry name" value="AP2_ERF"/>
    <property type="match status" value="1"/>
</dbReference>
<name>A0A022QVT0_ERYGU</name>
<dbReference type="PANTHER" id="PTHR31677">
    <property type="entry name" value="AP2 DOMAIN CLASS TRANSCRIPTION FACTOR"/>
    <property type="match status" value="1"/>
</dbReference>
<evidence type="ECO:0000256" key="8">
    <source>
        <dbReference type="SAM" id="MobiDB-lite"/>
    </source>
</evidence>
<reference evidence="10 11" key="1">
    <citation type="journal article" date="2013" name="Proc. Natl. Acad. Sci. U.S.A.">
        <title>Fine-scale variation in meiotic recombination in Mimulus inferred from population shotgun sequencing.</title>
        <authorList>
            <person name="Hellsten U."/>
            <person name="Wright K.M."/>
            <person name="Jenkins J."/>
            <person name="Shu S."/>
            <person name="Yuan Y."/>
            <person name="Wessler S.R."/>
            <person name="Schmutz J."/>
            <person name="Willis J.H."/>
            <person name="Rokhsar D.S."/>
        </authorList>
    </citation>
    <scope>NUCLEOTIDE SEQUENCE [LARGE SCALE GENOMIC DNA]</scope>
    <source>
        <strain evidence="11">cv. DUN x IM62</strain>
    </source>
</reference>
<evidence type="ECO:0000313" key="10">
    <source>
        <dbReference type="EMBL" id="EYU30630.1"/>
    </source>
</evidence>
<evidence type="ECO:0000256" key="1">
    <source>
        <dbReference type="ARBA" id="ARBA00004123"/>
    </source>
</evidence>
<dbReference type="GO" id="GO:0003677">
    <property type="term" value="F:DNA binding"/>
    <property type="evidence" value="ECO:0007669"/>
    <property type="project" value="UniProtKB-KW"/>
</dbReference>
<dbReference type="GO" id="GO:0006952">
    <property type="term" value="P:defense response"/>
    <property type="evidence" value="ECO:0007669"/>
    <property type="project" value="UniProtKB-KW"/>
</dbReference>
<evidence type="ECO:0000313" key="11">
    <source>
        <dbReference type="Proteomes" id="UP000030748"/>
    </source>
</evidence>
<keyword evidence="3" id="KW-0611">Plant defense</keyword>
<evidence type="ECO:0000256" key="7">
    <source>
        <dbReference type="ARBA" id="ARBA00023242"/>
    </source>
</evidence>
<dbReference type="AlphaFoldDB" id="A0A022QVT0"/>
<dbReference type="CDD" id="cd00018">
    <property type="entry name" value="AP2"/>
    <property type="match status" value="1"/>
</dbReference>
<dbReference type="Pfam" id="PF00847">
    <property type="entry name" value="AP2"/>
    <property type="match status" value="1"/>
</dbReference>
<keyword evidence="7" id="KW-0539">Nucleus</keyword>
<dbReference type="GO" id="GO:0003700">
    <property type="term" value="F:DNA-binding transcription factor activity"/>
    <property type="evidence" value="ECO:0007669"/>
    <property type="project" value="InterPro"/>
</dbReference>
<evidence type="ECO:0000256" key="5">
    <source>
        <dbReference type="ARBA" id="ARBA00023125"/>
    </source>
</evidence>
<keyword evidence="4" id="KW-0805">Transcription regulation</keyword>
<gene>
    <name evidence="10" type="ORF">MIMGU_mgv1a020755mg</name>
</gene>
<dbReference type="GO" id="GO:0005634">
    <property type="term" value="C:nucleus"/>
    <property type="evidence" value="ECO:0007669"/>
    <property type="project" value="UniProtKB-SubCell"/>
</dbReference>
<dbReference type="InterPro" id="IPR036955">
    <property type="entry name" value="AP2/ERF_dom_sf"/>
</dbReference>
<dbReference type="SUPFAM" id="SSF54171">
    <property type="entry name" value="DNA-binding domain"/>
    <property type="match status" value="1"/>
</dbReference>
<dbReference type="InterPro" id="IPR001471">
    <property type="entry name" value="AP2/ERF_dom"/>
</dbReference>
<dbReference type="SMART" id="SM00380">
    <property type="entry name" value="AP2"/>
    <property type="match status" value="1"/>
</dbReference>
<dbReference type="PRINTS" id="PR00367">
    <property type="entry name" value="ETHRSPELEMNT"/>
</dbReference>
<dbReference type="FunFam" id="3.30.730.10:FF:000001">
    <property type="entry name" value="Ethylene-responsive transcription factor 2"/>
    <property type="match status" value="1"/>
</dbReference>
<protein>
    <recommendedName>
        <fullName evidence="9">AP2/ERF domain-containing protein</fullName>
    </recommendedName>
</protein>
<evidence type="ECO:0000256" key="6">
    <source>
        <dbReference type="ARBA" id="ARBA00023163"/>
    </source>
</evidence>
<feature type="region of interest" description="Disordered" evidence="8">
    <location>
        <begin position="1"/>
        <end position="50"/>
    </location>
</feature>
<dbReference type="InterPro" id="IPR016177">
    <property type="entry name" value="DNA-bd_dom_sf"/>
</dbReference>
<accession>A0A022QVT0</accession>
<evidence type="ECO:0000256" key="4">
    <source>
        <dbReference type="ARBA" id="ARBA00023015"/>
    </source>
</evidence>
<feature type="domain" description="AP2/ERF" evidence="9">
    <location>
        <begin position="51"/>
        <end position="108"/>
    </location>
</feature>
<dbReference type="Gene3D" id="3.30.730.10">
    <property type="entry name" value="AP2/ERF domain"/>
    <property type="match status" value="1"/>
</dbReference>
<evidence type="ECO:0000256" key="2">
    <source>
        <dbReference type="ARBA" id="ARBA00022745"/>
    </source>
</evidence>
<comment type="subcellular location">
    <subcellularLocation>
        <location evidence="1">Nucleus</location>
    </subcellularLocation>
</comment>
<dbReference type="Proteomes" id="UP000030748">
    <property type="component" value="Unassembled WGS sequence"/>
</dbReference>
<proteinExistence type="predicted"/>
<keyword evidence="6" id="KW-0804">Transcription</keyword>
<evidence type="ECO:0000259" key="9">
    <source>
        <dbReference type="PROSITE" id="PS51032"/>
    </source>
</evidence>
<evidence type="ECO:0000256" key="3">
    <source>
        <dbReference type="ARBA" id="ARBA00022821"/>
    </source>
</evidence>
<organism evidence="10 11">
    <name type="scientific">Erythranthe guttata</name>
    <name type="common">Yellow monkey flower</name>
    <name type="synonym">Mimulus guttatus</name>
    <dbReference type="NCBI Taxonomy" id="4155"/>
    <lineage>
        <taxon>Eukaryota</taxon>
        <taxon>Viridiplantae</taxon>
        <taxon>Streptophyta</taxon>
        <taxon>Embryophyta</taxon>
        <taxon>Tracheophyta</taxon>
        <taxon>Spermatophyta</taxon>
        <taxon>Magnoliopsida</taxon>
        <taxon>eudicotyledons</taxon>
        <taxon>Gunneridae</taxon>
        <taxon>Pentapetalae</taxon>
        <taxon>asterids</taxon>
        <taxon>lamiids</taxon>
        <taxon>Lamiales</taxon>
        <taxon>Phrymaceae</taxon>
        <taxon>Erythranthe</taxon>
    </lineage>
</organism>